<reference evidence="1" key="1">
    <citation type="submission" date="2014-09" db="EMBL/GenBank/DDBJ databases">
        <authorList>
            <person name="Magalhaes I.L.F."/>
            <person name="Oliveira U."/>
            <person name="Santos F.R."/>
            <person name="Vidigal T.H.D.A."/>
            <person name="Brescovit A.D."/>
            <person name="Santos A.J."/>
        </authorList>
    </citation>
    <scope>NUCLEOTIDE SEQUENCE</scope>
    <source>
        <tissue evidence="1">Shoot tissue taken approximately 20 cm above the soil surface</tissue>
    </source>
</reference>
<protein>
    <submittedName>
        <fullName evidence="1">Uncharacterized protein</fullName>
    </submittedName>
</protein>
<reference evidence="1" key="2">
    <citation type="journal article" date="2015" name="Data Brief">
        <title>Shoot transcriptome of the giant reed, Arundo donax.</title>
        <authorList>
            <person name="Barrero R.A."/>
            <person name="Guerrero F.D."/>
            <person name="Moolhuijzen P."/>
            <person name="Goolsby J.A."/>
            <person name="Tidwell J."/>
            <person name="Bellgard S.E."/>
            <person name="Bellgard M.I."/>
        </authorList>
    </citation>
    <scope>NUCLEOTIDE SEQUENCE</scope>
    <source>
        <tissue evidence="1">Shoot tissue taken approximately 20 cm above the soil surface</tissue>
    </source>
</reference>
<proteinExistence type="predicted"/>
<accession>A0A0A9CB80</accession>
<evidence type="ECO:0000313" key="1">
    <source>
        <dbReference type="EMBL" id="JAD70615.1"/>
    </source>
</evidence>
<dbReference type="AlphaFoldDB" id="A0A0A9CB80"/>
<name>A0A0A9CB80_ARUDO</name>
<sequence>MHQLGDELMITDGTIYY</sequence>
<dbReference type="EMBL" id="GBRH01227280">
    <property type="protein sequence ID" value="JAD70615.1"/>
    <property type="molecule type" value="Transcribed_RNA"/>
</dbReference>
<organism evidence="1">
    <name type="scientific">Arundo donax</name>
    <name type="common">Giant reed</name>
    <name type="synonym">Donax arundinaceus</name>
    <dbReference type="NCBI Taxonomy" id="35708"/>
    <lineage>
        <taxon>Eukaryota</taxon>
        <taxon>Viridiplantae</taxon>
        <taxon>Streptophyta</taxon>
        <taxon>Embryophyta</taxon>
        <taxon>Tracheophyta</taxon>
        <taxon>Spermatophyta</taxon>
        <taxon>Magnoliopsida</taxon>
        <taxon>Liliopsida</taxon>
        <taxon>Poales</taxon>
        <taxon>Poaceae</taxon>
        <taxon>PACMAD clade</taxon>
        <taxon>Arundinoideae</taxon>
        <taxon>Arundineae</taxon>
        <taxon>Arundo</taxon>
    </lineage>
</organism>